<name>A0ACC0W665_9STRA</name>
<reference evidence="1 2" key="1">
    <citation type="journal article" date="2022" name="bioRxiv">
        <title>The genome of the oomycete Peronosclerospora sorghi, a cosmopolitan pathogen of maize and sorghum, is inflated with dispersed pseudogenes.</title>
        <authorList>
            <person name="Fletcher K."/>
            <person name="Martin F."/>
            <person name="Isakeit T."/>
            <person name="Cavanaugh K."/>
            <person name="Magill C."/>
            <person name="Michelmore R."/>
        </authorList>
    </citation>
    <scope>NUCLEOTIDE SEQUENCE [LARGE SCALE GENOMIC DNA]</scope>
    <source>
        <strain evidence="1">P6</strain>
    </source>
</reference>
<proteinExistence type="predicted"/>
<gene>
    <name evidence="1" type="ORF">PsorP6_005406</name>
</gene>
<evidence type="ECO:0000313" key="1">
    <source>
        <dbReference type="EMBL" id="KAI9913603.1"/>
    </source>
</evidence>
<sequence>MLLLWHDAFGSDDEQATEDELCARVLYYYEGLEDKTNKLQNLHLIQGLLAFVRTLNRNEALTTTTEWVPEWASVTLSRRRFFILEVEQRIFMALKDHRPGFEALVRELYGMFRLFHGSIESNLRLLPSVEASVEADTSLKKYTDGMEVLMDIDAVRKRLRKLQLVIDSQTDNKSVDDTNENEERKDIEIAVKTVEAELEALLAQSPLSLLQKKCAKFFPTLLQALDARNASGIVELQGLSYFPMDQHTFISLQSLINGLGNDFKLSDSSVDAEKVEKVALFFKGNHLWSSIETATVHLLYKFLRLREERGMTLIREDYNFNSDDSFSDSTPTKASELWMTNAYEDSYLPIWSSKLSYTECDVVAQGDSCYSRMRMAARSLHKQHPVSLSSFLSQVPSSRVPSSRDDKSLSTPVSIRRSSTSGLSQSGSPLFSPASLTHSEETQRNKTKKAILKSAIKARARSISYRNAGIMLKNGYFSKFLNSSQESPSETIWSPFVFPLNNQSSSTMPIAPREIVAVWHEEDLTMIMLLPCHKATLNSGNPAPSRFKSDTLRRLKEYLDDQQRFRNLAQLISTRYNTTFARKEEIVAWNYEATDFDFCASISTLQFFPPFLYINRVNLAFRMQNIPRLLKAKEIDLFPSPSKLLPYYFPASLLMLVNELHAELHRSTNSGDREICVRMRHAGWVLAKRSETSRRELYVFFDNRISSVNELAGRLLMTVLGLPMWFLTNVLSTLQNRCKFCCKSILEPSCFKTTAIATLLNYEL</sequence>
<organism evidence="1 2">
    <name type="scientific">Peronosclerospora sorghi</name>
    <dbReference type="NCBI Taxonomy" id="230839"/>
    <lineage>
        <taxon>Eukaryota</taxon>
        <taxon>Sar</taxon>
        <taxon>Stramenopiles</taxon>
        <taxon>Oomycota</taxon>
        <taxon>Peronosporomycetes</taxon>
        <taxon>Peronosporales</taxon>
        <taxon>Peronosporaceae</taxon>
        <taxon>Peronosclerospora</taxon>
    </lineage>
</organism>
<evidence type="ECO:0000313" key="2">
    <source>
        <dbReference type="Proteomes" id="UP001163321"/>
    </source>
</evidence>
<accession>A0ACC0W665</accession>
<keyword evidence="2" id="KW-1185">Reference proteome</keyword>
<protein>
    <submittedName>
        <fullName evidence="1">Uncharacterized protein</fullName>
    </submittedName>
</protein>
<dbReference type="EMBL" id="CM047583">
    <property type="protein sequence ID" value="KAI9913603.1"/>
    <property type="molecule type" value="Genomic_DNA"/>
</dbReference>
<comment type="caution">
    <text evidence="1">The sequence shown here is derived from an EMBL/GenBank/DDBJ whole genome shotgun (WGS) entry which is preliminary data.</text>
</comment>
<dbReference type="Proteomes" id="UP001163321">
    <property type="component" value="Chromosome 4"/>
</dbReference>